<feature type="transmembrane region" description="Helical" evidence="6">
    <location>
        <begin position="212"/>
        <end position="231"/>
    </location>
</feature>
<feature type="transmembrane region" description="Helical" evidence="6">
    <location>
        <begin position="246"/>
        <end position="267"/>
    </location>
</feature>
<keyword evidence="4 6" id="KW-1133">Transmembrane helix</keyword>
<dbReference type="InterPro" id="IPR036259">
    <property type="entry name" value="MFS_trans_sf"/>
</dbReference>
<evidence type="ECO:0000313" key="8">
    <source>
        <dbReference type="Proteomes" id="UP000255177"/>
    </source>
</evidence>
<dbReference type="PANTHER" id="PTHR23513:SF6">
    <property type="entry name" value="MAJOR FACILITATOR SUPERFAMILY ASSOCIATED DOMAIN-CONTAINING PROTEIN"/>
    <property type="match status" value="1"/>
</dbReference>
<dbReference type="SUPFAM" id="SSF103473">
    <property type="entry name" value="MFS general substrate transporter"/>
    <property type="match status" value="1"/>
</dbReference>
<evidence type="ECO:0000256" key="5">
    <source>
        <dbReference type="ARBA" id="ARBA00023136"/>
    </source>
</evidence>
<feature type="transmembrane region" description="Helical" evidence="6">
    <location>
        <begin position="163"/>
        <end position="182"/>
    </location>
</feature>
<dbReference type="PANTHER" id="PTHR23513">
    <property type="entry name" value="INTEGRAL MEMBRANE EFFLUX PROTEIN-RELATED"/>
    <property type="match status" value="1"/>
</dbReference>
<feature type="transmembrane region" description="Helical" evidence="6">
    <location>
        <begin position="305"/>
        <end position="322"/>
    </location>
</feature>
<keyword evidence="8" id="KW-1185">Reference proteome</keyword>
<evidence type="ECO:0000256" key="3">
    <source>
        <dbReference type="ARBA" id="ARBA00022692"/>
    </source>
</evidence>
<sequence length="409" mass="43784">MQQISTKNYFSLCGIRFCSSIVLWLDFILIFSTLTFIFDASAQTLALAASLYGIPALLFGPYLGSLADRFNPCIIISVSFCIRFIASCALFVAPSVELFLAFTMLKGLSNLGSTAAEVVLTRNLLTAPQIIRNTSLIMIIDQTVKIVSPLAAGILTGLSFKSAGFLLSAFVCLCGLLFVTLLSARIMRSEATCPLIPKTSNRQIYNFFKKQLTARIFLMCILSQSAALGLYDSLLSLLLKGNGQSATSFGVIVSATALGGIFAGFLFPRLYRSGSRICSTIASMCFGLAVLAVGSLSFFPAYFELNLLSLLFLLAGFAYGLTTQGLTTTLQLTCPPNKLGTTFATVRTLSIALFISFPILGGWLAELANIASVLLAAGISTTLIACTLHITHRTNHSESTSPRDSATID</sequence>
<dbReference type="InterPro" id="IPR011701">
    <property type="entry name" value="MFS"/>
</dbReference>
<evidence type="ECO:0000256" key="6">
    <source>
        <dbReference type="SAM" id="Phobius"/>
    </source>
</evidence>
<feature type="transmembrane region" description="Helical" evidence="6">
    <location>
        <begin position="75"/>
        <end position="102"/>
    </location>
</feature>
<dbReference type="Gene3D" id="1.20.1250.20">
    <property type="entry name" value="MFS general substrate transporter like domains"/>
    <property type="match status" value="1"/>
</dbReference>
<evidence type="ECO:0000256" key="2">
    <source>
        <dbReference type="ARBA" id="ARBA00022475"/>
    </source>
</evidence>
<evidence type="ECO:0000256" key="4">
    <source>
        <dbReference type="ARBA" id="ARBA00022989"/>
    </source>
</evidence>
<proteinExistence type="predicted"/>
<dbReference type="GO" id="GO:0005886">
    <property type="term" value="C:plasma membrane"/>
    <property type="evidence" value="ECO:0007669"/>
    <property type="project" value="UniProtKB-SubCell"/>
</dbReference>
<feature type="transmembrane region" description="Helical" evidence="6">
    <location>
        <begin position="279"/>
        <end position="299"/>
    </location>
</feature>
<dbReference type="GO" id="GO:0022857">
    <property type="term" value="F:transmembrane transporter activity"/>
    <property type="evidence" value="ECO:0007669"/>
    <property type="project" value="InterPro"/>
</dbReference>
<name>A0A380SWH3_9PSED</name>
<reference evidence="8" key="1">
    <citation type="submission" date="2018-07" db="EMBL/GenBank/DDBJ databases">
        <authorList>
            <person name="Blom J."/>
        </authorList>
    </citation>
    <scope>NUCLEOTIDE SEQUENCE [LARGE SCALE GENOMIC DNA]</scope>
    <source>
        <strain evidence="8">CCOS 864</strain>
    </source>
</reference>
<keyword evidence="5 6" id="KW-0472">Membrane</keyword>
<dbReference type="Pfam" id="PF07690">
    <property type="entry name" value="MFS_1"/>
    <property type="match status" value="1"/>
</dbReference>
<accession>A0A380SWH3</accession>
<keyword evidence="3 6" id="KW-0812">Transmembrane</keyword>
<keyword evidence="2" id="KW-1003">Cell membrane</keyword>
<evidence type="ECO:0000256" key="1">
    <source>
        <dbReference type="ARBA" id="ARBA00004651"/>
    </source>
</evidence>
<organism evidence="7 8">
    <name type="scientific">Pseudomonas wadenswilerensis</name>
    <dbReference type="NCBI Taxonomy" id="1785161"/>
    <lineage>
        <taxon>Bacteria</taxon>
        <taxon>Pseudomonadati</taxon>
        <taxon>Pseudomonadota</taxon>
        <taxon>Gammaproteobacteria</taxon>
        <taxon>Pseudomonadales</taxon>
        <taxon>Pseudomonadaceae</taxon>
        <taxon>Pseudomonas</taxon>
    </lineage>
</organism>
<comment type="subcellular location">
    <subcellularLocation>
        <location evidence="1">Cell membrane</location>
        <topology evidence="1">Multi-pass membrane protein</topology>
    </subcellularLocation>
</comment>
<dbReference type="RefSeq" id="WP_167458861.1">
    <property type="nucleotide sequence ID" value="NZ_CBCSFG010000026.1"/>
</dbReference>
<feature type="transmembrane region" description="Helical" evidence="6">
    <location>
        <begin position="370"/>
        <end position="390"/>
    </location>
</feature>
<dbReference type="Proteomes" id="UP000255177">
    <property type="component" value="Unassembled WGS sequence"/>
</dbReference>
<feature type="transmembrane region" description="Helical" evidence="6">
    <location>
        <begin position="44"/>
        <end position="63"/>
    </location>
</feature>
<dbReference type="EMBL" id="UIDD01000004">
    <property type="protein sequence ID" value="SUQ61648.1"/>
    <property type="molecule type" value="Genomic_DNA"/>
</dbReference>
<dbReference type="AlphaFoldDB" id="A0A380SWH3"/>
<feature type="transmembrane region" description="Helical" evidence="6">
    <location>
        <begin position="343"/>
        <end position="364"/>
    </location>
</feature>
<evidence type="ECO:0000313" key="7">
    <source>
        <dbReference type="EMBL" id="SUQ61648.1"/>
    </source>
</evidence>
<gene>
    <name evidence="7" type="ORF">CCOS864_01072</name>
</gene>
<feature type="transmembrane region" description="Helical" evidence="6">
    <location>
        <begin position="21"/>
        <end position="38"/>
    </location>
</feature>
<protein>
    <submittedName>
        <fullName evidence="7">Putative transmembrane protein</fullName>
    </submittedName>
</protein>